<reference evidence="3" key="1">
    <citation type="journal article" date="2011" name="PLoS ONE">
        <title>Genome of a low-salinity ammonia-oxidizing archaeon determined by single-cell and metagenomic analysis.</title>
        <authorList>
            <person name="Blainey P.C."/>
            <person name="Mosier A.C."/>
            <person name="Potanina A."/>
            <person name="Francis C.A."/>
            <person name="Quake S.R."/>
        </authorList>
    </citation>
    <scope>NUCLEOTIDE SEQUENCE [LARGE SCALE GENOMIC DNA]</scope>
    <source>
        <strain evidence="3">SFB1</strain>
    </source>
</reference>
<dbReference type="HOGENOM" id="CLU_184933_0_0_2"/>
<proteinExistence type="predicted"/>
<dbReference type="AlphaFoldDB" id="F3KJC2"/>
<dbReference type="InterPro" id="IPR013087">
    <property type="entry name" value="Znf_C2H2_type"/>
</dbReference>
<evidence type="ECO:0000259" key="2">
    <source>
        <dbReference type="PROSITE" id="PS50157"/>
    </source>
</evidence>
<dbReference type="PROSITE" id="PS50157">
    <property type="entry name" value="ZINC_FINGER_C2H2_2"/>
    <property type="match status" value="1"/>
</dbReference>
<feature type="region of interest" description="Disordered" evidence="1">
    <location>
        <begin position="53"/>
        <end position="94"/>
    </location>
</feature>
<gene>
    <name evidence="3" type="ORF">Nlim_0581</name>
</gene>
<evidence type="ECO:0000313" key="3">
    <source>
        <dbReference type="EMBL" id="EGG42400.1"/>
    </source>
</evidence>
<dbReference type="Gene3D" id="3.30.160.60">
    <property type="entry name" value="Classic Zinc Finger"/>
    <property type="match status" value="1"/>
</dbReference>
<protein>
    <recommendedName>
        <fullName evidence="2">C2H2-type domain-containing protein</fullName>
    </recommendedName>
</protein>
<evidence type="ECO:0000256" key="1">
    <source>
        <dbReference type="SAM" id="MobiDB-lite"/>
    </source>
</evidence>
<feature type="domain" description="C2H2-type" evidence="2">
    <location>
        <begin position="37"/>
        <end position="67"/>
    </location>
</feature>
<comment type="caution">
    <text evidence="3">The sequence shown here is derived from an EMBL/GenBank/DDBJ whole genome shotgun (WGS) entry which is preliminary data.</text>
</comment>
<dbReference type="SMART" id="SM00355">
    <property type="entry name" value="ZnF_C2H2"/>
    <property type="match status" value="2"/>
</dbReference>
<dbReference type="InterPro" id="IPR036236">
    <property type="entry name" value="Znf_C2H2_sf"/>
</dbReference>
<dbReference type="Proteomes" id="UP000004348">
    <property type="component" value="Chromosome"/>
</dbReference>
<dbReference type="SUPFAM" id="SSF57667">
    <property type="entry name" value="beta-beta-alpha zinc fingers"/>
    <property type="match status" value="1"/>
</dbReference>
<dbReference type="PROSITE" id="PS00028">
    <property type="entry name" value="ZINC_FINGER_C2H2_1"/>
    <property type="match status" value="1"/>
</dbReference>
<name>F3KJC2_9ARCH</name>
<accession>F3KJC2</accession>
<dbReference type="EMBL" id="AEGP01000029">
    <property type="protein sequence ID" value="EGG42400.1"/>
    <property type="molecule type" value="Genomic_DNA"/>
</dbReference>
<sequence length="94" mass="11478">MKLFRNKKNDCIQCDAKFDNHEDLVKHVRHEHHKTIVKCQHCGKEFIHEKDRLHHAREEHKHALEERSRKNSHPEEYKTQSRVDAFRARFSDKL</sequence>
<organism evidence="3">
    <name type="scientific">Candidatus Nitrosarchaeum limnium SFB1</name>
    <dbReference type="NCBI Taxonomy" id="886738"/>
    <lineage>
        <taxon>Archaea</taxon>
        <taxon>Nitrososphaerota</taxon>
        <taxon>Nitrososphaeria</taxon>
        <taxon>Nitrosopumilales</taxon>
        <taxon>Nitrosopumilaceae</taxon>
        <taxon>Nitrosarchaeum</taxon>
    </lineage>
</organism>